<evidence type="ECO:0000259" key="3">
    <source>
        <dbReference type="PROSITE" id="PS51123"/>
    </source>
</evidence>
<keyword evidence="2" id="KW-1133">Transmembrane helix</keyword>
<dbReference type="AlphaFoldDB" id="A0A6J4KWR2"/>
<protein>
    <recommendedName>
        <fullName evidence="3">OmpA-like domain-containing protein</fullName>
    </recommendedName>
</protein>
<accession>A0A6J4KWR2</accession>
<dbReference type="Gene3D" id="3.30.1330.60">
    <property type="entry name" value="OmpA-like domain"/>
    <property type="match status" value="1"/>
</dbReference>
<keyword evidence="2" id="KW-0812">Transmembrane</keyword>
<evidence type="ECO:0000313" key="4">
    <source>
        <dbReference type="EMBL" id="CAA9317166.1"/>
    </source>
</evidence>
<dbReference type="GO" id="GO:0016020">
    <property type="term" value="C:membrane"/>
    <property type="evidence" value="ECO:0007669"/>
    <property type="project" value="UniProtKB-UniRule"/>
</dbReference>
<dbReference type="PANTHER" id="PTHR30329:SF21">
    <property type="entry name" value="LIPOPROTEIN YIAD-RELATED"/>
    <property type="match status" value="1"/>
</dbReference>
<dbReference type="InterPro" id="IPR036737">
    <property type="entry name" value="OmpA-like_sf"/>
</dbReference>
<organism evidence="4">
    <name type="scientific">uncultured Gemmatimonadota bacterium</name>
    <dbReference type="NCBI Taxonomy" id="203437"/>
    <lineage>
        <taxon>Bacteria</taxon>
        <taxon>Pseudomonadati</taxon>
        <taxon>Gemmatimonadota</taxon>
        <taxon>environmental samples</taxon>
    </lineage>
</organism>
<reference evidence="4" key="1">
    <citation type="submission" date="2020-02" db="EMBL/GenBank/DDBJ databases">
        <authorList>
            <person name="Meier V. D."/>
        </authorList>
    </citation>
    <scope>NUCLEOTIDE SEQUENCE</scope>
    <source>
        <strain evidence="4">AVDCRST_MAG68</strain>
    </source>
</reference>
<dbReference type="PROSITE" id="PS51123">
    <property type="entry name" value="OMPA_2"/>
    <property type="match status" value="1"/>
</dbReference>
<feature type="transmembrane region" description="Helical" evidence="2">
    <location>
        <begin position="21"/>
        <end position="41"/>
    </location>
</feature>
<feature type="domain" description="OmpA-like" evidence="3">
    <location>
        <begin position="75"/>
        <end position="202"/>
    </location>
</feature>
<dbReference type="InterPro" id="IPR050330">
    <property type="entry name" value="Bact_OuterMem_StrucFunc"/>
</dbReference>
<name>A0A6J4KWR2_9BACT</name>
<evidence type="ECO:0000256" key="2">
    <source>
        <dbReference type="SAM" id="Phobius"/>
    </source>
</evidence>
<dbReference type="PANTHER" id="PTHR30329">
    <property type="entry name" value="STATOR ELEMENT OF FLAGELLAR MOTOR COMPLEX"/>
    <property type="match status" value="1"/>
</dbReference>
<dbReference type="SUPFAM" id="SSF103088">
    <property type="entry name" value="OmpA-like"/>
    <property type="match status" value="1"/>
</dbReference>
<dbReference type="InterPro" id="IPR006665">
    <property type="entry name" value="OmpA-like"/>
</dbReference>
<dbReference type="CDD" id="cd07185">
    <property type="entry name" value="OmpA_C-like"/>
    <property type="match status" value="1"/>
</dbReference>
<gene>
    <name evidence="4" type="ORF">AVDCRST_MAG68-2718</name>
</gene>
<evidence type="ECO:0000256" key="1">
    <source>
        <dbReference type="PROSITE-ProRule" id="PRU00473"/>
    </source>
</evidence>
<keyword evidence="1 2" id="KW-0472">Membrane</keyword>
<proteinExistence type="predicted"/>
<dbReference type="Pfam" id="PF00691">
    <property type="entry name" value="OmpA"/>
    <property type="match status" value="1"/>
</dbReference>
<sequence>MRYDVGDDEGDGGPWPAFADLLAATTLLFLILFAALAVPAIQRAGQADAQASNLARIEQVLAGSADRRVSVQRVGDYVLVRIAEEATFPRNEYALARLKPEGRAILHGFGRFLSGGLVNEIDQVQVVGHTSSEGSEERNWGLSAARAATVALFLIDSAGVPACRVSAVGRSHYYPVRPDRARAGAEADPADRRIELEIRPQLPGDTVQRRRRGACVESRR</sequence>
<dbReference type="EMBL" id="CADCTW010000089">
    <property type="protein sequence ID" value="CAA9317166.1"/>
    <property type="molecule type" value="Genomic_DNA"/>
</dbReference>